<dbReference type="PROSITE" id="PS50156">
    <property type="entry name" value="SSD"/>
    <property type="match status" value="2"/>
</dbReference>
<evidence type="ECO:0000256" key="5">
    <source>
        <dbReference type="ARBA" id="ARBA00022989"/>
    </source>
</evidence>
<evidence type="ECO:0000256" key="2">
    <source>
        <dbReference type="ARBA" id="ARBA00005585"/>
    </source>
</evidence>
<dbReference type="Gene3D" id="1.20.1640.10">
    <property type="entry name" value="Multidrug efflux transporter AcrB transmembrane domain"/>
    <property type="match status" value="2"/>
</dbReference>
<feature type="transmembrane region" description="Helical" evidence="8">
    <location>
        <begin position="269"/>
        <end position="292"/>
    </location>
</feature>
<accession>A0AAF5DBF3</accession>
<feature type="transmembrane region" description="Helical" evidence="8">
    <location>
        <begin position="304"/>
        <end position="329"/>
    </location>
</feature>
<feature type="domain" description="SSD" evidence="9">
    <location>
        <begin position="752"/>
        <end position="861"/>
    </location>
</feature>
<feature type="transmembrane region" description="Helical" evidence="8">
    <location>
        <begin position="841"/>
        <end position="863"/>
    </location>
</feature>
<dbReference type="GO" id="GO:0030659">
    <property type="term" value="C:cytoplasmic vesicle membrane"/>
    <property type="evidence" value="ECO:0007669"/>
    <property type="project" value="TreeGrafter"/>
</dbReference>
<feature type="transmembrane region" description="Helical" evidence="8">
    <location>
        <begin position="738"/>
        <end position="758"/>
    </location>
</feature>
<keyword evidence="5 8" id="KW-1133">Transmembrane helix</keyword>
<organism evidence="10 11">
    <name type="scientific">Strongyloides stercoralis</name>
    <name type="common">Threadworm</name>
    <dbReference type="NCBI Taxonomy" id="6248"/>
    <lineage>
        <taxon>Eukaryota</taxon>
        <taxon>Metazoa</taxon>
        <taxon>Ecdysozoa</taxon>
        <taxon>Nematoda</taxon>
        <taxon>Chromadorea</taxon>
        <taxon>Rhabditida</taxon>
        <taxon>Tylenchina</taxon>
        <taxon>Panagrolaimomorpha</taxon>
        <taxon>Strongyloidoidea</taxon>
        <taxon>Strongyloididae</taxon>
        <taxon>Strongyloides</taxon>
    </lineage>
</organism>
<keyword evidence="7" id="KW-0325">Glycoprotein</keyword>
<feature type="domain" description="SSD" evidence="9">
    <location>
        <begin position="268"/>
        <end position="429"/>
    </location>
</feature>
<dbReference type="InterPro" id="IPR051697">
    <property type="entry name" value="Patched_domain-protein"/>
</dbReference>
<dbReference type="Proteomes" id="UP000035681">
    <property type="component" value="Unplaced"/>
</dbReference>
<evidence type="ECO:0000256" key="6">
    <source>
        <dbReference type="ARBA" id="ARBA00023136"/>
    </source>
</evidence>
<evidence type="ECO:0000313" key="11">
    <source>
        <dbReference type="WBParaSite" id="TCONS_00009631.p1"/>
    </source>
</evidence>
<dbReference type="AlphaFoldDB" id="A0AAF5DBF3"/>
<name>A0AAF5DBF3_STRER</name>
<dbReference type="GO" id="GO:0006897">
    <property type="term" value="P:endocytosis"/>
    <property type="evidence" value="ECO:0007669"/>
    <property type="project" value="TreeGrafter"/>
</dbReference>
<evidence type="ECO:0000259" key="9">
    <source>
        <dbReference type="PROSITE" id="PS50156"/>
    </source>
</evidence>
<protein>
    <submittedName>
        <fullName evidence="11">SSD domain-containing protein</fullName>
    </submittedName>
</protein>
<comment type="similarity">
    <text evidence="2">Belongs to the patched family.</text>
</comment>
<dbReference type="PANTHER" id="PTHR10796:SF92">
    <property type="entry name" value="PATCHED-RELATED, ISOFORM A"/>
    <property type="match status" value="1"/>
</dbReference>
<dbReference type="InterPro" id="IPR003392">
    <property type="entry name" value="PTHD_SSD"/>
</dbReference>
<dbReference type="PANTHER" id="PTHR10796">
    <property type="entry name" value="PATCHED-RELATED"/>
    <property type="match status" value="1"/>
</dbReference>
<feature type="transmembrane region" description="Helical" evidence="8">
    <location>
        <begin position="807"/>
        <end position="826"/>
    </location>
</feature>
<dbReference type="GO" id="GO:0018996">
    <property type="term" value="P:molting cycle, collagen and cuticulin-based cuticle"/>
    <property type="evidence" value="ECO:0007669"/>
    <property type="project" value="TreeGrafter"/>
</dbReference>
<sequence length="904" mass="102291">MVKFDCLEKPLAKFFRDYGKFICRYPRPFIILPIFFTLFCAVGFLHMEIASEAIHLYTPTNAISKDERELFHKLFPLRNDNYIPSRAVTTTREIQITLTTTNGENILDGEFPMLVNMYQKKIEKEISIEYEGKRYGYQDLCITFRDQGCPGTPHVQLISYLFQHGFNISYPILQIGENTGYIGSTLGGVRLFKGVDGKNYLHSAQSWLLLYHLKFYPEDTSFLSGLWELKFQEEMLKFKPTEKLKLSVFHSQTLTDEIKRNGKSLVPKFAVAFSLLVVFSVFSSLSFTKYGWSVDWTLSKPIPVLVGVMSAGMGIITSIGMLSGLGMVYNDIVGVMPFLVLAVGVDNTFLILSGVRRTSRVASSSNRISETLSEAGVSMFITSSTNALSFFIGAITTMPAVYIFCIYTAFALIFTFIYGVTIYIAILSLFLDIERKGKHCMFFGRIYEIKGKTEYDKATLIDRLFFMGSPNITNITPKSEFPSPSCVTVFFHKYFGPILTDTYVRIFTLILYIGYIYISIYGCFDIKEGLEPVNLLVQDSYAVPHYKTYENNFLKYGQVVQIVIANPPDLRIKKNRNEIRKIAEDFATSRYGAGNISIQLWMDEVEYFLNREIDKKEYNDDLYYIYAMNHFLNHPTSRFSEDIRWVADSKGGMTIDSFRFLVGMKDISTTNEQTKATAGMRKIASKYVDYNITTFMPLWLFTDQFALVIPNTVQNITIALICMILIAVFLIPEPVCSIFVALSIASVDIGVVGFMTLWGVNLDVISMITIIMSIGFSVDYSAHLTYGYVRSKKIGSSQKMIETLTSLGLPLLQGAASTILAVMTLADTPAYMVQTFFKTVFLAITFGLLHGLVFLPVALSLFIKPWCLARNTVQDTSTPIPEKSVMQQETFTIYPVSNDNESAI</sequence>
<feature type="transmembrane region" description="Helical" evidence="8">
    <location>
        <begin position="29"/>
        <end position="47"/>
    </location>
</feature>
<dbReference type="WBParaSite" id="TCONS_00009631.p1">
    <property type="protein sequence ID" value="TCONS_00009631.p1"/>
    <property type="gene ID" value="XLOC_007413"/>
</dbReference>
<evidence type="ECO:0000256" key="1">
    <source>
        <dbReference type="ARBA" id="ARBA00004651"/>
    </source>
</evidence>
<dbReference type="Pfam" id="PF02460">
    <property type="entry name" value="Patched"/>
    <property type="match status" value="1"/>
</dbReference>
<feature type="transmembrane region" description="Helical" evidence="8">
    <location>
        <begin position="375"/>
        <end position="395"/>
    </location>
</feature>
<keyword evidence="10" id="KW-1185">Reference proteome</keyword>
<feature type="transmembrane region" description="Helical" evidence="8">
    <location>
        <begin position="335"/>
        <end position="355"/>
    </location>
</feature>
<dbReference type="SUPFAM" id="SSF82866">
    <property type="entry name" value="Multidrug efflux transporter AcrB transmembrane domain"/>
    <property type="match status" value="2"/>
</dbReference>
<reference evidence="11" key="1">
    <citation type="submission" date="2024-02" db="UniProtKB">
        <authorList>
            <consortium name="WormBaseParasite"/>
        </authorList>
    </citation>
    <scope>IDENTIFICATION</scope>
</reference>
<feature type="transmembrane region" description="Helical" evidence="8">
    <location>
        <begin position="401"/>
        <end position="431"/>
    </location>
</feature>
<dbReference type="InterPro" id="IPR000731">
    <property type="entry name" value="SSD"/>
</dbReference>
<evidence type="ECO:0000256" key="7">
    <source>
        <dbReference type="ARBA" id="ARBA00023180"/>
    </source>
</evidence>
<proteinExistence type="inferred from homology"/>
<comment type="subcellular location">
    <subcellularLocation>
        <location evidence="1">Cell membrane</location>
        <topology evidence="1">Multi-pass membrane protein</topology>
    </subcellularLocation>
</comment>
<dbReference type="FunFam" id="1.20.1640.10:FF:000013">
    <property type="entry name" value="PaTched Related family"/>
    <property type="match status" value="1"/>
</dbReference>
<evidence type="ECO:0000256" key="8">
    <source>
        <dbReference type="SAM" id="Phobius"/>
    </source>
</evidence>
<keyword evidence="6 8" id="KW-0472">Membrane</keyword>
<feature type="transmembrane region" description="Helical" evidence="8">
    <location>
        <begin position="713"/>
        <end position="731"/>
    </location>
</feature>
<evidence type="ECO:0000256" key="3">
    <source>
        <dbReference type="ARBA" id="ARBA00022475"/>
    </source>
</evidence>
<feature type="transmembrane region" description="Helical" evidence="8">
    <location>
        <begin position="764"/>
        <end position="786"/>
    </location>
</feature>
<dbReference type="GO" id="GO:0005886">
    <property type="term" value="C:plasma membrane"/>
    <property type="evidence" value="ECO:0007669"/>
    <property type="project" value="UniProtKB-SubCell"/>
</dbReference>
<keyword evidence="4 8" id="KW-0812">Transmembrane</keyword>
<evidence type="ECO:0000313" key="10">
    <source>
        <dbReference type="Proteomes" id="UP000035681"/>
    </source>
</evidence>
<evidence type="ECO:0000256" key="4">
    <source>
        <dbReference type="ARBA" id="ARBA00022692"/>
    </source>
</evidence>
<keyword evidence="3" id="KW-1003">Cell membrane</keyword>